<organism evidence="9 10">
    <name type="scientific">Capsaspora owczarzaki (strain ATCC 30864)</name>
    <dbReference type="NCBI Taxonomy" id="595528"/>
    <lineage>
        <taxon>Eukaryota</taxon>
        <taxon>Filasterea</taxon>
        <taxon>Capsaspora</taxon>
    </lineage>
</organism>
<dbReference type="InterPro" id="IPR036163">
    <property type="entry name" value="HMA_dom_sf"/>
</dbReference>
<proteinExistence type="inferred from homology"/>
<dbReference type="OrthoDB" id="689350at2759"/>
<dbReference type="InterPro" id="IPR051881">
    <property type="entry name" value="Copper_transport_ATOX1-like"/>
</dbReference>
<dbReference type="OMA" id="YEFDIAM"/>
<dbReference type="Gene3D" id="3.30.70.100">
    <property type="match status" value="1"/>
</dbReference>
<feature type="domain" description="HMA" evidence="8">
    <location>
        <begin position="1"/>
        <end position="64"/>
    </location>
</feature>
<evidence type="ECO:0000256" key="7">
    <source>
        <dbReference type="ARBA" id="ARBA00038171"/>
    </source>
</evidence>
<dbReference type="eggNOG" id="KOG1603">
    <property type="taxonomic scope" value="Eukaryota"/>
</dbReference>
<dbReference type="GO" id="GO:0046872">
    <property type="term" value="F:metal ion binding"/>
    <property type="evidence" value="ECO:0007669"/>
    <property type="project" value="UniProtKB-KW"/>
</dbReference>
<keyword evidence="6" id="KW-0143">Chaperone</keyword>
<keyword evidence="3" id="KW-0187">Copper transport</keyword>
<dbReference type="STRING" id="595528.A0A0D2VPF7"/>
<name>A0A0D2VPF7_CAPO3</name>
<sequence length="69" mass="7243">MPSHAFNVAMTCEGCAGAVRRNLAKLEGIEKVDTLVADRKVVVSGTASSDDMLAAIKKTGKECSYIGQV</sequence>
<evidence type="ECO:0000313" key="9">
    <source>
        <dbReference type="EMBL" id="KJE92362.1"/>
    </source>
</evidence>
<keyword evidence="5" id="KW-0406">Ion transport</keyword>
<dbReference type="PROSITE" id="PS50846">
    <property type="entry name" value="HMA_2"/>
    <property type="match status" value="1"/>
</dbReference>
<dbReference type="FunCoup" id="A0A0D2VPF7">
    <property type="interactions" value="283"/>
</dbReference>
<dbReference type="PhylomeDB" id="A0A0D2VPF7"/>
<dbReference type="CDD" id="cd00371">
    <property type="entry name" value="HMA"/>
    <property type="match status" value="1"/>
</dbReference>
<dbReference type="EMBL" id="KE346363">
    <property type="protein sequence ID" value="KJE92362.1"/>
    <property type="molecule type" value="Genomic_DNA"/>
</dbReference>
<keyword evidence="4" id="KW-0186">Copper</keyword>
<dbReference type="Proteomes" id="UP000008743">
    <property type="component" value="Unassembled WGS sequence"/>
</dbReference>
<dbReference type="AlphaFoldDB" id="A0A0D2VPF7"/>
<dbReference type="PANTHER" id="PTHR46365:SF1">
    <property type="entry name" value="COPPER TRANSPORT PROTEIN ATOX1"/>
    <property type="match status" value="1"/>
</dbReference>
<evidence type="ECO:0000256" key="4">
    <source>
        <dbReference type="ARBA" id="ARBA00023008"/>
    </source>
</evidence>
<dbReference type="Pfam" id="PF00403">
    <property type="entry name" value="HMA"/>
    <property type="match status" value="1"/>
</dbReference>
<keyword evidence="1" id="KW-0813">Transport</keyword>
<evidence type="ECO:0000313" key="10">
    <source>
        <dbReference type="Proteomes" id="UP000008743"/>
    </source>
</evidence>
<dbReference type="InterPro" id="IPR006121">
    <property type="entry name" value="HMA_dom"/>
</dbReference>
<dbReference type="FunFam" id="3.30.70.100:FF:000008">
    <property type="entry name" value="Copper transport protein ATOX1"/>
    <property type="match status" value="1"/>
</dbReference>
<evidence type="ECO:0000256" key="2">
    <source>
        <dbReference type="ARBA" id="ARBA00022723"/>
    </source>
</evidence>
<comment type="similarity">
    <text evidence="7">Belongs to the ATX1 family.</text>
</comment>
<keyword evidence="10" id="KW-1185">Reference proteome</keyword>
<evidence type="ECO:0000256" key="5">
    <source>
        <dbReference type="ARBA" id="ARBA00023065"/>
    </source>
</evidence>
<dbReference type="GO" id="GO:0016531">
    <property type="term" value="F:copper chaperone activity"/>
    <property type="evidence" value="ECO:0007669"/>
    <property type="project" value="TreeGrafter"/>
</dbReference>
<evidence type="ECO:0000256" key="3">
    <source>
        <dbReference type="ARBA" id="ARBA00022796"/>
    </source>
</evidence>
<protein>
    <recommendedName>
        <fullName evidence="8">HMA domain-containing protein</fullName>
    </recommendedName>
</protein>
<dbReference type="SUPFAM" id="SSF55008">
    <property type="entry name" value="HMA, heavy metal-associated domain"/>
    <property type="match status" value="1"/>
</dbReference>
<dbReference type="RefSeq" id="XP_004364184.1">
    <property type="nucleotide sequence ID" value="XM_004364127.2"/>
</dbReference>
<dbReference type="GO" id="GO:0005829">
    <property type="term" value="C:cytosol"/>
    <property type="evidence" value="ECO:0007669"/>
    <property type="project" value="TreeGrafter"/>
</dbReference>
<dbReference type="GO" id="GO:0006825">
    <property type="term" value="P:copper ion transport"/>
    <property type="evidence" value="ECO:0007669"/>
    <property type="project" value="UniProtKB-KW"/>
</dbReference>
<dbReference type="InParanoid" id="A0A0D2VPF7"/>
<evidence type="ECO:0000256" key="6">
    <source>
        <dbReference type="ARBA" id="ARBA00023186"/>
    </source>
</evidence>
<accession>A0A0D2VPF7</accession>
<evidence type="ECO:0000259" key="8">
    <source>
        <dbReference type="PROSITE" id="PS50846"/>
    </source>
</evidence>
<gene>
    <name evidence="9" type="ORF">CAOG_003345</name>
</gene>
<reference evidence="10" key="1">
    <citation type="submission" date="2011-02" db="EMBL/GenBank/DDBJ databases">
        <title>The Genome Sequence of Capsaspora owczarzaki ATCC 30864.</title>
        <authorList>
            <person name="Russ C."/>
            <person name="Cuomo C."/>
            <person name="Burger G."/>
            <person name="Gray M.W."/>
            <person name="Holland P.W.H."/>
            <person name="King N."/>
            <person name="Lang F.B.F."/>
            <person name="Roger A.J."/>
            <person name="Ruiz-Trillo I."/>
            <person name="Young S.K."/>
            <person name="Zeng Q."/>
            <person name="Gargeya S."/>
            <person name="Alvarado L."/>
            <person name="Berlin A."/>
            <person name="Chapman S.B."/>
            <person name="Chen Z."/>
            <person name="Freedman E."/>
            <person name="Gellesch M."/>
            <person name="Goldberg J."/>
            <person name="Griggs A."/>
            <person name="Gujja S."/>
            <person name="Heilman E."/>
            <person name="Heiman D."/>
            <person name="Howarth C."/>
            <person name="Mehta T."/>
            <person name="Neiman D."/>
            <person name="Pearson M."/>
            <person name="Roberts A."/>
            <person name="Saif S."/>
            <person name="Shea T."/>
            <person name="Shenoy N."/>
            <person name="Sisk P."/>
            <person name="Stolte C."/>
            <person name="Sykes S."/>
            <person name="White J."/>
            <person name="Yandava C."/>
            <person name="Haas B."/>
            <person name="Nusbaum C."/>
            <person name="Birren B."/>
        </authorList>
    </citation>
    <scope>NUCLEOTIDE SEQUENCE</scope>
    <source>
        <strain evidence="10">ATCC 30864</strain>
    </source>
</reference>
<keyword evidence="2" id="KW-0479">Metal-binding</keyword>
<dbReference type="PANTHER" id="PTHR46365">
    <property type="entry name" value="COPPER TRANSPORT PROTEIN ATOX1"/>
    <property type="match status" value="1"/>
</dbReference>
<evidence type="ECO:0000256" key="1">
    <source>
        <dbReference type="ARBA" id="ARBA00022448"/>
    </source>
</evidence>